<dbReference type="PROSITE" id="PS50893">
    <property type="entry name" value="ABC_TRANSPORTER_2"/>
    <property type="match status" value="1"/>
</dbReference>
<dbReference type="GO" id="GO:0015421">
    <property type="term" value="F:ABC-type oligopeptide transporter activity"/>
    <property type="evidence" value="ECO:0007669"/>
    <property type="project" value="TreeGrafter"/>
</dbReference>
<evidence type="ECO:0000256" key="6">
    <source>
        <dbReference type="ARBA" id="ARBA00022840"/>
    </source>
</evidence>
<feature type="transmembrane region" description="Helical" evidence="9">
    <location>
        <begin position="130"/>
        <end position="150"/>
    </location>
</feature>
<dbReference type="SUPFAM" id="SSF52540">
    <property type="entry name" value="P-loop containing nucleoside triphosphate hydrolases"/>
    <property type="match status" value="1"/>
</dbReference>
<evidence type="ECO:0000256" key="5">
    <source>
        <dbReference type="ARBA" id="ARBA00022741"/>
    </source>
</evidence>
<keyword evidence="6 12" id="KW-0067">ATP-binding</keyword>
<dbReference type="PATRIC" id="fig|1195236.3.peg.1676"/>
<dbReference type="InterPro" id="IPR036640">
    <property type="entry name" value="ABC1_TM_sf"/>
</dbReference>
<evidence type="ECO:0000259" key="10">
    <source>
        <dbReference type="PROSITE" id="PS50893"/>
    </source>
</evidence>
<dbReference type="Proteomes" id="UP000014155">
    <property type="component" value="Unassembled WGS sequence"/>
</dbReference>
<dbReference type="Gene3D" id="3.40.50.300">
    <property type="entry name" value="P-loop containing nucleotide triphosphate hydrolases"/>
    <property type="match status" value="1"/>
</dbReference>
<comment type="subcellular location">
    <subcellularLocation>
        <location evidence="1">Cell membrane</location>
        <topology evidence="1">Multi-pass membrane protein</topology>
    </subcellularLocation>
</comment>
<dbReference type="SUPFAM" id="SSF90123">
    <property type="entry name" value="ABC transporter transmembrane region"/>
    <property type="match status" value="1"/>
</dbReference>
<dbReference type="InterPro" id="IPR011527">
    <property type="entry name" value="ABC1_TM_dom"/>
</dbReference>
<evidence type="ECO:0000313" key="13">
    <source>
        <dbReference type="Proteomes" id="UP000014155"/>
    </source>
</evidence>
<dbReference type="Gene3D" id="1.20.1560.10">
    <property type="entry name" value="ABC transporter type 1, transmembrane domain"/>
    <property type="match status" value="1"/>
</dbReference>
<comment type="caution">
    <text evidence="12">The sequence shown here is derived from an EMBL/GenBank/DDBJ whole genome shotgun (WGS) entry which is preliminary data.</text>
</comment>
<dbReference type="InterPro" id="IPR003439">
    <property type="entry name" value="ABC_transporter-like_ATP-bd"/>
</dbReference>
<feature type="transmembrane region" description="Helical" evidence="9">
    <location>
        <begin position="51"/>
        <end position="74"/>
    </location>
</feature>
<sequence length="580" mass="63973">MEKTNQVNIYKKRGGLSAFFTAISVVTGILSILIVVYMISLLWDGTSLGRVILLGTAVCLCQIIKAVFYALALWKAHDYAYSSLLEIRLGMIGHLKKLPFSFFQKRKAGDLANIIDRDVERIEIYLAHTLPDVVITNIACVAAFAIVAVLDWRLGIAVISTVPFVFVLMPIFSKLWTKSVEDYQRSIKTVSENVMEYIGAISAIKAFSSEEKKTGKVLQSMYKYIDSARKAIYVQSVPMSLIFLLMEGGIVAVAIAGSAILSRQPVTAWGIIVYILSIILAGQFSKNFSKSMSLEYNKIVFKNTMTAVESVMKVPAEPEKEKHKDPTAGDIEFKDVTFGYDENEKTLKNINVIFKKNSVNAIVGPSGAGKSTMANLMMNFWQPDSGAVTIGGRNVKDFHEQDLSALISIVQQDTFLFNSTVEENIRIGKKDAGREEIVNAAKKAKIHDIIMGFPEGYQTMAGEGGAKLSGGEKQRISIARMILKDAPIVILDEATAAIDPYNEALIQQAIGSLCENKTLIIIAHHLNTIRSADQIIVMQGGELAAKGRHNELLEINSLYKTMVEAERQAEHWNIKEVSGL</sequence>
<evidence type="ECO:0000256" key="2">
    <source>
        <dbReference type="ARBA" id="ARBA00022448"/>
    </source>
</evidence>
<evidence type="ECO:0000256" key="8">
    <source>
        <dbReference type="ARBA" id="ARBA00023136"/>
    </source>
</evidence>
<dbReference type="GO" id="GO:0005886">
    <property type="term" value="C:plasma membrane"/>
    <property type="evidence" value="ECO:0007669"/>
    <property type="project" value="UniProtKB-SubCell"/>
</dbReference>
<dbReference type="STRING" id="1195236.CTER_1358"/>
<evidence type="ECO:0000256" key="4">
    <source>
        <dbReference type="ARBA" id="ARBA00022692"/>
    </source>
</evidence>
<keyword evidence="7 9" id="KW-1133">Transmembrane helix</keyword>
<dbReference type="GO" id="GO:0016887">
    <property type="term" value="F:ATP hydrolysis activity"/>
    <property type="evidence" value="ECO:0007669"/>
    <property type="project" value="InterPro"/>
</dbReference>
<keyword evidence="4 9" id="KW-0812">Transmembrane</keyword>
<reference evidence="12 13" key="1">
    <citation type="journal article" date="2013" name="Genome Announc.">
        <title>Draft Genome Sequence of the Cellulolytic, Mesophilic, Anaerobic Bacterium Clostridium termitidis Strain CT1112 (DSM 5398).</title>
        <authorList>
            <person name="Lal S."/>
            <person name="Ramachandran U."/>
            <person name="Zhang X."/>
            <person name="Munir R."/>
            <person name="Sparling R."/>
            <person name="Levin D.B."/>
        </authorList>
    </citation>
    <scope>NUCLEOTIDE SEQUENCE [LARGE SCALE GENOMIC DNA]</scope>
    <source>
        <strain evidence="12 13">CT1112</strain>
    </source>
</reference>
<dbReference type="RefSeq" id="WP_004625021.1">
    <property type="nucleotide sequence ID" value="NZ_AORV01000026.1"/>
</dbReference>
<dbReference type="PANTHER" id="PTHR43394">
    <property type="entry name" value="ATP-DEPENDENT PERMEASE MDL1, MITOCHONDRIAL"/>
    <property type="match status" value="1"/>
</dbReference>
<dbReference type="AlphaFoldDB" id="S0FQV6"/>
<keyword evidence="8 9" id="KW-0472">Membrane</keyword>
<keyword evidence="2" id="KW-0813">Transport</keyword>
<feature type="domain" description="ABC transporter" evidence="10">
    <location>
        <begin position="331"/>
        <end position="565"/>
    </location>
</feature>
<dbReference type="PROSITE" id="PS50929">
    <property type="entry name" value="ABC_TM1F"/>
    <property type="match status" value="1"/>
</dbReference>
<keyword evidence="13" id="KW-1185">Reference proteome</keyword>
<feature type="transmembrane region" description="Helical" evidence="9">
    <location>
        <begin position="239"/>
        <end position="260"/>
    </location>
</feature>
<dbReference type="eggNOG" id="COG1132">
    <property type="taxonomic scope" value="Bacteria"/>
</dbReference>
<feature type="transmembrane region" description="Helical" evidence="9">
    <location>
        <begin position="16"/>
        <end position="39"/>
    </location>
</feature>
<evidence type="ECO:0000259" key="11">
    <source>
        <dbReference type="PROSITE" id="PS50929"/>
    </source>
</evidence>
<name>S0FQV6_RUMCE</name>
<feature type="transmembrane region" description="Helical" evidence="9">
    <location>
        <begin position="266"/>
        <end position="284"/>
    </location>
</feature>
<dbReference type="InterPro" id="IPR027417">
    <property type="entry name" value="P-loop_NTPase"/>
</dbReference>
<dbReference type="PROSITE" id="PS00211">
    <property type="entry name" value="ABC_TRANSPORTER_1"/>
    <property type="match status" value="1"/>
</dbReference>
<keyword evidence="5" id="KW-0547">Nucleotide-binding</keyword>
<gene>
    <name evidence="12" type="ORF">CTER_1358</name>
</gene>
<feature type="domain" description="ABC transmembrane type-1" evidence="11">
    <location>
        <begin position="16"/>
        <end position="268"/>
    </location>
</feature>
<evidence type="ECO:0000256" key="9">
    <source>
        <dbReference type="SAM" id="Phobius"/>
    </source>
</evidence>
<dbReference type="SMART" id="SM00382">
    <property type="entry name" value="AAA"/>
    <property type="match status" value="1"/>
</dbReference>
<evidence type="ECO:0000256" key="1">
    <source>
        <dbReference type="ARBA" id="ARBA00004651"/>
    </source>
</evidence>
<organism evidence="12 13">
    <name type="scientific">Ruminiclostridium cellobioparum subsp. termitidis CT1112</name>
    <dbReference type="NCBI Taxonomy" id="1195236"/>
    <lineage>
        <taxon>Bacteria</taxon>
        <taxon>Bacillati</taxon>
        <taxon>Bacillota</taxon>
        <taxon>Clostridia</taxon>
        <taxon>Eubacteriales</taxon>
        <taxon>Oscillospiraceae</taxon>
        <taxon>Ruminiclostridium</taxon>
    </lineage>
</organism>
<protein>
    <submittedName>
        <fullName evidence="12">ABC transporter, permease/ATP-binding protein</fullName>
    </submittedName>
</protein>
<accession>S0FQV6</accession>
<dbReference type="CDD" id="cd07346">
    <property type="entry name" value="ABC_6TM_exporters"/>
    <property type="match status" value="1"/>
</dbReference>
<keyword evidence="3" id="KW-1003">Cell membrane</keyword>
<proteinExistence type="predicted"/>
<evidence type="ECO:0000256" key="7">
    <source>
        <dbReference type="ARBA" id="ARBA00022989"/>
    </source>
</evidence>
<evidence type="ECO:0000313" key="12">
    <source>
        <dbReference type="EMBL" id="EMS72756.1"/>
    </source>
</evidence>
<dbReference type="InterPro" id="IPR003593">
    <property type="entry name" value="AAA+_ATPase"/>
</dbReference>
<dbReference type="PANTHER" id="PTHR43394:SF1">
    <property type="entry name" value="ATP-BINDING CASSETTE SUB-FAMILY B MEMBER 10, MITOCHONDRIAL"/>
    <property type="match status" value="1"/>
</dbReference>
<dbReference type="EMBL" id="AORV01000026">
    <property type="protein sequence ID" value="EMS72756.1"/>
    <property type="molecule type" value="Genomic_DNA"/>
</dbReference>
<dbReference type="InterPro" id="IPR017871">
    <property type="entry name" value="ABC_transporter-like_CS"/>
</dbReference>
<dbReference type="FunFam" id="3.40.50.300:FF:000221">
    <property type="entry name" value="Multidrug ABC transporter ATP-binding protein"/>
    <property type="match status" value="1"/>
</dbReference>
<dbReference type="InterPro" id="IPR039421">
    <property type="entry name" value="Type_1_exporter"/>
</dbReference>
<evidence type="ECO:0000256" key="3">
    <source>
        <dbReference type="ARBA" id="ARBA00022475"/>
    </source>
</evidence>
<dbReference type="Pfam" id="PF00664">
    <property type="entry name" value="ABC_membrane"/>
    <property type="match status" value="1"/>
</dbReference>
<dbReference type="GO" id="GO:0005524">
    <property type="term" value="F:ATP binding"/>
    <property type="evidence" value="ECO:0007669"/>
    <property type="project" value="UniProtKB-KW"/>
</dbReference>
<dbReference type="Pfam" id="PF00005">
    <property type="entry name" value="ABC_tran"/>
    <property type="match status" value="1"/>
</dbReference>
<feature type="transmembrane region" description="Helical" evidence="9">
    <location>
        <begin position="156"/>
        <end position="176"/>
    </location>
</feature>